<evidence type="ECO:0000313" key="2">
    <source>
        <dbReference type="Proteomes" id="UP000031036"/>
    </source>
</evidence>
<organism evidence="1 2">
    <name type="scientific">Toxocara canis</name>
    <name type="common">Canine roundworm</name>
    <dbReference type="NCBI Taxonomy" id="6265"/>
    <lineage>
        <taxon>Eukaryota</taxon>
        <taxon>Metazoa</taxon>
        <taxon>Ecdysozoa</taxon>
        <taxon>Nematoda</taxon>
        <taxon>Chromadorea</taxon>
        <taxon>Rhabditida</taxon>
        <taxon>Spirurina</taxon>
        <taxon>Ascaridomorpha</taxon>
        <taxon>Ascaridoidea</taxon>
        <taxon>Toxocaridae</taxon>
        <taxon>Toxocara</taxon>
    </lineage>
</organism>
<proteinExistence type="predicted"/>
<accession>A0A0B2UTR6</accession>
<sequence length="123" mass="14051">MAFEAMRNGKGKWFTSEISFAQKEWPNRGHEASNQLDLCFWRYLRQNATICPAHLKCTPNITAVGMDDSFRSGSVIFLPLNLYLIRRRNSSAPVTSLFSYELTIITKQPVASVVNSLRYSQFP</sequence>
<dbReference type="EMBL" id="JPKZ01003248">
    <property type="protein sequence ID" value="KHN72507.1"/>
    <property type="molecule type" value="Genomic_DNA"/>
</dbReference>
<gene>
    <name evidence="1" type="ORF">Tcan_01993</name>
</gene>
<keyword evidence="2" id="KW-1185">Reference proteome</keyword>
<reference evidence="1 2" key="1">
    <citation type="submission" date="2014-11" db="EMBL/GenBank/DDBJ databases">
        <title>Genetic blueprint of the zoonotic pathogen Toxocara canis.</title>
        <authorList>
            <person name="Zhu X.-Q."/>
            <person name="Korhonen P.K."/>
            <person name="Cai H."/>
            <person name="Young N.D."/>
            <person name="Nejsum P."/>
            <person name="von Samson-Himmelstjerna G."/>
            <person name="Boag P.R."/>
            <person name="Tan P."/>
            <person name="Li Q."/>
            <person name="Min J."/>
            <person name="Yang Y."/>
            <person name="Wang X."/>
            <person name="Fang X."/>
            <person name="Hall R.S."/>
            <person name="Hofmann A."/>
            <person name="Sternberg P.W."/>
            <person name="Jex A.R."/>
            <person name="Gasser R.B."/>
        </authorList>
    </citation>
    <scope>NUCLEOTIDE SEQUENCE [LARGE SCALE GENOMIC DNA]</scope>
    <source>
        <strain evidence="1">PN_DK_2014</strain>
    </source>
</reference>
<name>A0A0B2UTR6_TOXCA</name>
<dbReference type="Proteomes" id="UP000031036">
    <property type="component" value="Unassembled WGS sequence"/>
</dbReference>
<protein>
    <submittedName>
        <fullName evidence="1">Uncharacterized protein</fullName>
    </submittedName>
</protein>
<dbReference type="AlphaFoldDB" id="A0A0B2UTR6"/>
<evidence type="ECO:0000313" key="1">
    <source>
        <dbReference type="EMBL" id="KHN72507.1"/>
    </source>
</evidence>
<comment type="caution">
    <text evidence="1">The sequence shown here is derived from an EMBL/GenBank/DDBJ whole genome shotgun (WGS) entry which is preliminary data.</text>
</comment>